<evidence type="ECO:0000313" key="2">
    <source>
        <dbReference type="EMBL" id="KAH9292069.1"/>
    </source>
</evidence>
<feature type="non-terminal residue" evidence="2">
    <location>
        <position position="1"/>
    </location>
</feature>
<dbReference type="AlphaFoldDB" id="A0AA38C7V3"/>
<dbReference type="EMBL" id="JAHRHJ020003277">
    <property type="protein sequence ID" value="KAH9292069.1"/>
    <property type="molecule type" value="Genomic_DNA"/>
</dbReference>
<gene>
    <name evidence="2" type="ORF">KI387_042744</name>
</gene>
<dbReference type="Proteomes" id="UP000824469">
    <property type="component" value="Unassembled WGS sequence"/>
</dbReference>
<comment type="caution">
    <text evidence="2">The sequence shown here is derived from an EMBL/GenBank/DDBJ whole genome shotgun (WGS) entry which is preliminary data.</text>
</comment>
<evidence type="ECO:0000256" key="1">
    <source>
        <dbReference type="SAM" id="MobiDB-lite"/>
    </source>
</evidence>
<evidence type="ECO:0000313" key="3">
    <source>
        <dbReference type="Proteomes" id="UP000824469"/>
    </source>
</evidence>
<reference evidence="2 3" key="1">
    <citation type="journal article" date="2021" name="Nat. Plants">
        <title>The Taxus genome provides insights into paclitaxel biosynthesis.</title>
        <authorList>
            <person name="Xiong X."/>
            <person name="Gou J."/>
            <person name="Liao Q."/>
            <person name="Li Y."/>
            <person name="Zhou Q."/>
            <person name="Bi G."/>
            <person name="Li C."/>
            <person name="Du R."/>
            <person name="Wang X."/>
            <person name="Sun T."/>
            <person name="Guo L."/>
            <person name="Liang H."/>
            <person name="Lu P."/>
            <person name="Wu Y."/>
            <person name="Zhang Z."/>
            <person name="Ro D.K."/>
            <person name="Shang Y."/>
            <person name="Huang S."/>
            <person name="Yan J."/>
        </authorList>
    </citation>
    <scope>NUCLEOTIDE SEQUENCE [LARGE SCALE GENOMIC DNA]</scope>
    <source>
        <strain evidence="2">Ta-2019</strain>
    </source>
</reference>
<proteinExistence type="predicted"/>
<feature type="region of interest" description="Disordered" evidence="1">
    <location>
        <begin position="95"/>
        <end position="123"/>
    </location>
</feature>
<organism evidence="2 3">
    <name type="scientific">Taxus chinensis</name>
    <name type="common">Chinese yew</name>
    <name type="synonym">Taxus wallichiana var. chinensis</name>
    <dbReference type="NCBI Taxonomy" id="29808"/>
    <lineage>
        <taxon>Eukaryota</taxon>
        <taxon>Viridiplantae</taxon>
        <taxon>Streptophyta</taxon>
        <taxon>Embryophyta</taxon>
        <taxon>Tracheophyta</taxon>
        <taxon>Spermatophyta</taxon>
        <taxon>Pinopsida</taxon>
        <taxon>Pinidae</taxon>
        <taxon>Conifers II</taxon>
        <taxon>Cupressales</taxon>
        <taxon>Taxaceae</taxon>
        <taxon>Taxus</taxon>
    </lineage>
</organism>
<sequence length="162" mass="18712">LSEVFFLFVIMYKIVYRPNLVKGGFRSFTAMHSQNDIEDDDIYYRDDDYPYFVSSTRMRNEEVIIPTDLPSTKKEIDEVNIPTNYIHLKHASSHINDSPLSHKKISSKEPHSQGNQLSVPPAQKGRACWSIADTIILIEVKRIEKDTQFNGGTMKKKKLNIH</sequence>
<name>A0AA38C7V3_TAXCH</name>
<keyword evidence="3" id="KW-1185">Reference proteome</keyword>
<accession>A0AA38C7V3</accession>
<protein>
    <submittedName>
        <fullName evidence="2">Uncharacterized protein</fullName>
    </submittedName>
</protein>